<feature type="domain" description="BIG2" evidence="1">
    <location>
        <begin position="191"/>
        <end position="266"/>
    </location>
</feature>
<keyword evidence="3" id="KW-1185">Reference proteome</keyword>
<protein>
    <recommendedName>
        <fullName evidence="1">BIG2 domain-containing protein</fullName>
    </recommendedName>
</protein>
<dbReference type="InterPro" id="IPR045197">
    <property type="entry name" value="NUP210-like"/>
</dbReference>
<dbReference type="InterPro" id="IPR008964">
    <property type="entry name" value="Invasin/intimin_cell_adhesion"/>
</dbReference>
<dbReference type="Proteomes" id="UP000321676">
    <property type="component" value="Unassembled WGS sequence"/>
</dbReference>
<reference evidence="2 3" key="1">
    <citation type="submission" date="2019-07" db="EMBL/GenBank/DDBJ databases">
        <title>Whole genome shotgun sequence of Sphingobacterium mizutaii NBRC 14946.</title>
        <authorList>
            <person name="Hosoyama A."/>
            <person name="Uohara A."/>
            <person name="Ohji S."/>
            <person name="Ichikawa N."/>
        </authorList>
    </citation>
    <scope>NUCLEOTIDE SEQUENCE [LARGE SCALE GENOMIC DNA]</scope>
    <source>
        <strain evidence="2 3">NBRC 14946</strain>
    </source>
</reference>
<dbReference type="InterPro" id="IPR003343">
    <property type="entry name" value="Big_2"/>
</dbReference>
<sequence length="625" mass="67688">MTFVIFFISCSKDKEEAIPEKITKIEFIEKEIQLFIGKSDTLNVVHNPQKLPKPKYKWSSSNSEVVSVNELGVIKALKEGKSEITATISGENMNARVLVNVLPIIPEKLKLELVNSTLFVGDSVNVKYSIDPPNTTNAGQYGIDWSSSDNSVFTVMEGKVKGLKAGKAKLTATIKGTNVFSEIEIIVKPILPSAIELNITSGQVELGQTIKLIAKIKPDNTTDKDLVWESSDSNIASVVDGEVIGKKEGEVVITVKTKEGSISGTAKIKVFTVKATKITLNQTQVEIMPGQSFVLTAEVSPHNAHNKDLVWSSSNSLIATVDQYGNVIGKKEGEVVITVKTKEGSISATAKIKVFTVKATKITLNETHVELMAGQSFGLTAEVSPQNTHNKGIVWSSSNSSIATVDQYGNVIAKTEGTVQITAKSSENPNISASCSIKVIPARAVSISLSEHLRSLDIGGTFTIFATVFPNNVKNKGIIWSSSNPKIASVDQNGVVKAISSGTVEIIATSQDNPSVINSCTVMVKELDSGVKVGKTSSSITNINGYYTASITHFIANYGSKKITVLKMEVVDGDGIVRSVNNEQIELYSNQQVTYTSRFSSIYRPQFHYYFEIDGKQFKRVLTLD</sequence>
<feature type="domain" description="BIG2" evidence="1">
    <location>
        <begin position="21"/>
        <end position="98"/>
    </location>
</feature>
<dbReference type="SMART" id="SM00635">
    <property type="entry name" value="BID_2"/>
    <property type="match status" value="6"/>
</dbReference>
<gene>
    <name evidence="2" type="ORF">SMI01S_27170</name>
</gene>
<organism evidence="2 3">
    <name type="scientific">Sphingobacterium mizutaii NBRC 14946 = DSM 11724</name>
    <dbReference type="NCBI Taxonomy" id="1220576"/>
    <lineage>
        <taxon>Bacteria</taxon>
        <taxon>Pseudomonadati</taxon>
        <taxon>Bacteroidota</taxon>
        <taxon>Sphingobacteriia</taxon>
        <taxon>Sphingobacteriales</taxon>
        <taxon>Sphingobacteriaceae</taxon>
        <taxon>Sphingobacterium</taxon>
    </lineage>
</organism>
<evidence type="ECO:0000313" key="2">
    <source>
        <dbReference type="EMBL" id="GEM69111.1"/>
    </source>
</evidence>
<accession>A0ABQ0W7X8</accession>
<feature type="domain" description="BIG2" evidence="1">
    <location>
        <begin position="274"/>
        <end position="351"/>
    </location>
</feature>
<evidence type="ECO:0000259" key="1">
    <source>
        <dbReference type="SMART" id="SM00635"/>
    </source>
</evidence>
<dbReference type="SUPFAM" id="SSF49373">
    <property type="entry name" value="Invasin/intimin cell-adhesion fragments"/>
    <property type="match status" value="6"/>
</dbReference>
<dbReference type="EMBL" id="BJXH01000029">
    <property type="protein sequence ID" value="GEM69111.1"/>
    <property type="molecule type" value="Genomic_DNA"/>
</dbReference>
<dbReference type="Pfam" id="PF02368">
    <property type="entry name" value="Big_2"/>
    <property type="match status" value="5"/>
</dbReference>
<evidence type="ECO:0000313" key="3">
    <source>
        <dbReference type="Proteomes" id="UP000321676"/>
    </source>
</evidence>
<feature type="domain" description="BIG2" evidence="1">
    <location>
        <begin position="105"/>
        <end position="184"/>
    </location>
</feature>
<dbReference type="Gene3D" id="2.60.40.1080">
    <property type="match status" value="6"/>
</dbReference>
<feature type="domain" description="BIG2" evidence="1">
    <location>
        <begin position="441"/>
        <end position="521"/>
    </location>
</feature>
<comment type="caution">
    <text evidence="2">The sequence shown here is derived from an EMBL/GenBank/DDBJ whole genome shotgun (WGS) entry which is preliminary data.</text>
</comment>
<proteinExistence type="predicted"/>
<dbReference type="PANTHER" id="PTHR23019">
    <property type="entry name" value="NUCLEAR PORE MEMBRANE GLYCOPROTEIN GP210-RELATED"/>
    <property type="match status" value="1"/>
</dbReference>
<name>A0ABQ0W7X8_9SPHI</name>
<dbReference type="PANTHER" id="PTHR23019:SF0">
    <property type="entry name" value="NUCLEAR PORE MEMBRANE GLYCOPROTEIN 210"/>
    <property type="match status" value="1"/>
</dbReference>
<feature type="domain" description="BIG2" evidence="1">
    <location>
        <begin position="358"/>
        <end position="434"/>
    </location>
</feature>